<evidence type="ECO:0000313" key="3">
    <source>
        <dbReference type="Proteomes" id="UP000031307"/>
    </source>
</evidence>
<dbReference type="RefSeq" id="WP_013924190.1">
    <property type="nucleotide sequence ID" value="NZ_JSAM01000121.1"/>
</dbReference>
<sequence length="1215" mass="133802">MNELNQRNLSGTNRSFSETIRARTQHLLQATSALKKIAGEHGTDAICSTATIGTALLAISKVATSGNLLSLAANTGLFLAGATRAYHIFSDIKSTRTQSELGELLRDVQAGIGALEMYGKMSEGTLAQLEQSLLSVENKANEIDAFVRQVQAASLHGREDLQMHQTEALKSYEASKTLYANARCHFLESQTLTQQSAACFESVQLKFEHIKQLVESQTGSLIERVNQLEQLAKSIEQECEQAKDYMDQAQGQLDKGIQEFDNASLVMSKAACVFGQLTEGSSAEFVALESLADELSKKNEESQQEISQMKLLLDDLKACHEDSRRILEEMQKDNEKAAQIDRGYTRGAVIAGGVLAGAMTGFGILPAIVGTVVGAQVFKNKETIARKVGDWAFSIPNPDDPETIAVEPYGVAVSFDRVSCGHFNRYVRRVKSQTTGTIRVNLGNESVNLRFDFRQKDPISKLDLCALQEKMSRILIENPEFALASSVTKILNTLETFEFDRGTQGKIIGIVEKDSPYFGRIHRFCAHLIADKGITEEQKGRLAEERAPVSLPVDIPAEPKKEVMPQQLSYLSSIGGTACESSKKLLAVALLVSEAVHLTRKHGTDALVSGSSVFQGLSLMMSGFSSGEALSFLTGAGLTIAGAKRCYDIIQDIRNPLSEETLFKLLGDTEANIDVLKTIGEAQSGVLYQMDKTLGSVEKLATEVGDSLKAIQEMAMDGNEEIQERQKGATGFYQQANKLFVSARAHYETSKVKMDASSEHFGIAVTKFKELSHLLQSKQHTSADQLIRFKQLAEEIDVACSKGKVSMDEARQTLEQGIQLSDQASSVMTQAAFEFGKLKERASEKFVAIENRAQTLSQKNAESLEEIRVMKGHIEEARANFEDSSQILTEMAQTNQKAQKQWHGYSTGALLVAGGLAAGFGVIPGAAISVVAAAVFNNKEYIAHKVGDYVFKTPLTNDPYKIPVSNFDVSFTLNNVSTGFFNRYVKKESSKTMGTVRIDLGDDQIATFTVNLNHENPLEKSDQQQLVQLMYEKLKTHPHYATNYLTILHKLEALQADRDGVAQKVIGNEGLFFRPLKRHCEGFIRDPNQIQALGIVQNKSALSYYFSENPKGWLFKQPSGNAGYLTLDLGLKKMTVNFDLDAPQKISNGDLRTIKNEMLANLKKDPQLAPRYLALLEELRSKTVLKKDQTSVQGFIAKHYPFIQDVEKICRAIPS</sequence>
<dbReference type="AlphaFoldDB" id="A0A0C1EI84"/>
<comment type="caution">
    <text evidence="2">The sequence shown here is derived from an EMBL/GenBank/DDBJ whole genome shotgun (WGS) entry which is preliminary data.</text>
</comment>
<keyword evidence="1" id="KW-0175">Coiled coil</keyword>
<evidence type="ECO:0000313" key="2">
    <source>
        <dbReference type="EMBL" id="KIA76344.1"/>
    </source>
</evidence>
<evidence type="ECO:0000256" key="1">
    <source>
        <dbReference type="SAM" id="Coils"/>
    </source>
</evidence>
<dbReference type="PATRIC" id="fig|83552.4.peg.2485"/>
<organism evidence="2 3">
    <name type="scientific">Parachlamydia acanthamoebae</name>
    <dbReference type="NCBI Taxonomy" id="83552"/>
    <lineage>
        <taxon>Bacteria</taxon>
        <taxon>Pseudomonadati</taxon>
        <taxon>Chlamydiota</taxon>
        <taxon>Chlamydiia</taxon>
        <taxon>Parachlamydiales</taxon>
        <taxon>Parachlamydiaceae</taxon>
        <taxon>Parachlamydia</taxon>
    </lineage>
</organism>
<name>A0A0C1EI84_9BACT</name>
<dbReference type="Proteomes" id="UP000031307">
    <property type="component" value="Unassembled WGS sequence"/>
</dbReference>
<reference evidence="2 3" key="1">
    <citation type="journal article" date="2014" name="Mol. Biol. Evol.">
        <title>Massive expansion of Ubiquitination-related gene families within the Chlamydiae.</title>
        <authorList>
            <person name="Domman D."/>
            <person name="Collingro A."/>
            <person name="Lagkouvardos I."/>
            <person name="Gehre L."/>
            <person name="Weinmaier T."/>
            <person name="Rattei T."/>
            <person name="Subtil A."/>
            <person name="Horn M."/>
        </authorList>
    </citation>
    <scope>NUCLEOTIDE SEQUENCE [LARGE SCALE GENOMIC DNA]</scope>
    <source>
        <strain evidence="2 3">OEW1</strain>
    </source>
</reference>
<proteinExistence type="predicted"/>
<accession>A0A0C1EI84</accession>
<gene>
    <name evidence="2" type="ORF">DB43_AK00040</name>
</gene>
<feature type="coiled-coil region" evidence="1">
    <location>
        <begin position="218"/>
        <end position="252"/>
    </location>
</feature>
<feature type="coiled-coil region" evidence="1">
    <location>
        <begin position="285"/>
        <end position="333"/>
    </location>
</feature>
<protein>
    <submittedName>
        <fullName evidence="2">Uncharacterized protein</fullName>
    </submittedName>
</protein>
<dbReference type="EMBL" id="JSAM01000121">
    <property type="protein sequence ID" value="KIA76344.1"/>
    <property type="molecule type" value="Genomic_DNA"/>
</dbReference>